<comment type="caution">
    <text evidence="1">The sequence shown here is derived from an EMBL/GenBank/DDBJ whole genome shotgun (WGS) entry which is preliminary data.</text>
</comment>
<dbReference type="RefSeq" id="WP_181737698.1">
    <property type="nucleotide sequence ID" value="NZ_JACEOL010000009.1"/>
</dbReference>
<dbReference type="Proteomes" id="UP000538292">
    <property type="component" value="Unassembled WGS sequence"/>
</dbReference>
<reference evidence="1 2" key="1">
    <citation type="submission" date="2020-07" db="EMBL/GenBank/DDBJ databases">
        <title>Thermoactinomyces phylogeny.</title>
        <authorList>
            <person name="Dunlap C."/>
        </authorList>
    </citation>
    <scope>NUCLEOTIDE SEQUENCE [LARGE SCALE GENOMIC DNA]</scope>
    <source>
        <strain evidence="1 2">AMNI-1</strain>
    </source>
</reference>
<gene>
    <name evidence="1" type="ORF">H2C83_03160</name>
</gene>
<proteinExistence type="predicted"/>
<dbReference type="AlphaFoldDB" id="A0A7W1XQI4"/>
<evidence type="ECO:0000313" key="2">
    <source>
        <dbReference type="Proteomes" id="UP000538292"/>
    </source>
</evidence>
<sequence length="87" mass="9354">MPVKRAYTKNAVPVGISGKQEMPSDIIQTMTGAPACAPTLLIRQNVQAGAEIALSRTSCKRDSKNLVVQIGKIPVVPDTIGFRVYRS</sequence>
<name>A0A7W1XQI4_9BACL</name>
<protein>
    <submittedName>
        <fullName evidence="1">Uncharacterized protein</fullName>
    </submittedName>
</protein>
<organism evidence="1 2">
    <name type="scientific">Thermoactinomyces mirandus</name>
    <dbReference type="NCBI Taxonomy" id="2756294"/>
    <lineage>
        <taxon>Bacteria</taxon>
        <taxon>Bacillati</taxon>
        <taxon>Bacillota</taxon>
        <taxon>Bacilli</taxon>
        <taxon>Bacillales</taxon>
        <taxon>Thermoactinomycetaceae</taxon>
        <taxon>Thermoactinomyces</taxon>
    </lineage>
</organism>
<accession>A0A7W1XQI4</accession>
<dbReference type="EMBL" id="JACEOL010000009">
    <property type="protein sequence ID" value="MBA4601336.1"/>
    <property type="molecule type" value="Genomic_DNA"/>
</dbReference>
<keyword evidence="2" id="KW-1185">Reference proteome</keyword>
<evidence type="ECO:0000313" key="1">
    <source>
        <dbReference type="EMBL" id="MBA4601336.1"/>
    </source>
</evidence>